<reference evidence="4" key="1">
    <citation type="submission" date="2017-09" db="EMBL/GenBank/DDBJ databases">
        <authorList>
            <person name="Kuraoka T."/>
            <person name="Yamamura Y."/>
            <person name="Lee J.-B."/>
        </authorList>
    </citation>
    <scope>NUCLEOTIDE SEQUENCE</scope>
</reference>
<accession>A0A5H2Q9Y6</accession>
<proteinExistence type="evidence at transcript level"/>
<dbReference type="InterPro" id="IPR002213">
    <property type="entry name" value="UDP_glucos_trans"/>
</dbReference>
<dbReference type="FunFam" id="3.40.50.2000:FF:000108">
    <property type="entry name" value="UDP-glycosyltransferase 83A1"/>
    <property type="match status" value="1"/>
</dbReference>
<evidence type="ECO:0000256" key="2">
    <source>
        <dbReference type="ARBA" id="ARBA00022679"/>
    </source>
</evidence>
<dbReference type="SUPFAM" id="SSF53756">
    <property type="entry name" value="UDP-Glycosyltransferase/glycogen phosphorylase"/>
    <property type="match status" value="1"/>
</dbReference>
<dbReference type="GO" id="GO:0080043">
    <property type="term" value="F:quercetin 3-O-glucosyltransferase activity"/>
    <property type="evidence" value="ECO:0007669"/>
    <property type="project" value="TreeGrafter"/>
</dbReference>
<dbReference type="CDD" id="cd03784">
    <property type="entry name" value="GT1_Gtf-like"/>
    <property type="match status" value="1"/>
</dbReference>
<dbReference type="AlphaFoldDB" id="A0A5H2Q9Y6"/>
<sequence length="468" mass="53363">MSEFPNMKEKKTMGNPHAVMVPFPAQGHVLPMMEFSLLLVKNGVKVTFVNTDFNHQRVLKSLPEGDNIHEMLNMVSISDGLEPWEDRDEASGKLPEAIIRVMPGELEALIERLVGNGGEDENLCVIAEWSMGWVLEIAEKMELKRAAFWPAAAALLALSLSIPKLVDDGIIDNDGRPLKNQMVQLSPTMPFMNPVNFYWTTVLDPHVQKIFFHFMNRSNHSIKLTDWLLCNSSYELEQGTLSAFPCMLPIGPLLAKNRLGKSVGFFWKEDSCCMEWLDKQPSNSVIYVAFGSIAVFDQTQFEELTLGLELTNRPFLWVVRQDMATGSGNAYPEGFEDRVRERGRIVGWSPQQQVLSHPSVTCFISHCGWNSTVEGIGNGVPFLCWPYSADQFFNQTYICDEWKVGLELCKDETGIIRREEIKDKVEQLLTVERFKERAKNLQEKIVYGVRQGNSHQNFHKFVEWIKEH</sequence>
<comment type="similarity">
    <text evidence="1">Belongs to the UDP-glycosyltransferase family.</text>
</comment>
<keyword evidence="2 4" id="KW-0808">Transferase</keyword>
<dbReference type="Pfam" id="PF00201">
    <property type="entry name" value="UDPGT"/>
    <property type="match status" value="1"/>
</dbReference>
<gene>
    <name evidence="4" type="primary">GT7</name>
</gene>
<dbReference type="InterPro" id="IPR058980">
    <property type="entry name" value="Glyco_transf_N"/>
</dbReference>
<evidence type="ECO:0000256" key="1">
    <source>
        <dbReference type="ARBA" id="ARBA00009995"/>
    </source>
</evidence>
<dbReference type="PANTHER" id="PTHR11926:SF1412">
    <property type="entry name" value="UDP-GLYCOSYLTRANSFERASE 83A1-LIKE"/>
    <property type="match status" value="1"/>
</dbReference>
<feature type="domain" description="Glycosyltransferase N-terminal" evidence="3">
    <location>
        <begin position="19"/>
        <end position="54"/>
    </location>
</feature>
<protein>
    <submittedName>
        <fullName evidence="4">UDP-glycosyltransferase</fullName>
    </submittedName>
</protein>
<dbReference type="FunFam" id="3.40.50.2000:FF:000061">
    <property type="entry name" value="UDP-glycosyltransferase 83A1"/>
    <property type="match status" value="1"/>
</dbReference>
<dbReference type="GO" id="GO:0080044">
    <property type="term" value="F:quercetin 7-O-glucosyltransferase activity"/>
    <property type="evidence" value="ECO:0007669"/>
    <property type="project" value="TreeGrafter"/>
</dbReference>
<name>A0A5H2Q9Y6_SCODU</name>
<dbReference type="Pfam" id="PF26168">
    <property type="entry name" value="Glyco_transf_N"/>
    <property type="match status" value="1"/>
</dbReference>
<dbReference type="Gene3D" id="3.40.50.2000">
    <property type="entry name" value="Glycogen Phosphorylase B"/>
    <property type="match status" value="2"/>
</dbReference>
<organism evidence="4">
    <name type="scientific">Scoparia dulcis</name>
    <name type="common">Sweet broom</name>
    <name type="synonym">Capraria dulcis</name>
    <dbReference type="NCBI Taxonomy" id="107240"/>
    <lineage>
        <taxon>Eukaryota</taxon>
        <taxon>Viridiplantae</taxon>
        <taxon>Streptophyta</taxon>
        <taxon>Embryophyta</taxon>
        <taxon>Tracheophyta</taxon>
        <taxon>Spermatophyta</taxon>
        <taxon>Magnoliopsida</taxon>
        <taxon>eudicotyledons</taxon>
        <taxon>Gunneridae</taxon>
        <taxon>Pentapetalae</taxon>
        <taxon>asterids</taxon>
        <taxon>lamiids</taxon>
        <taxon>Lamiales</taxon>
        <taxon>Plantaginaceae</taxon>
        <taxon>Gratioleae</taxon>
        <taxon>Scoparia</taxon>
    </lineage>
</organism>
<dbReference type="EMBL" id="MG011425">
    <property type="protein sequence ID" value="AYC63481.1"/>
    <property type="molecule type" value="mRNA"/>
</dbReference>
<evidence type="ECO:0000313" key="4">
    <source>
        <dbReference type="EMBL" id="AYC63481.1"/>
    </source>
</evidence>
<evidence type="ECO:0000259" key="3">
    <source>
        <dbReference type="Pfam" id="PF26168"/>
    </source>
</evidence>
<dbReference type="PANTHER" id="PTHR11926">
    <property type="entry name" value="GLUCOSYL/GLUCURONOSYL TRANSFERASES"/>
    <property type="match status" value="1"/>
</dbReference>